<accession>A0A8S5TJB7</accession>
<dbReference type="EMBL" id="BK032833">
    <property type="protein sequence ID" value="DAF63216.1"/>
    <property type="molecule type" value="Genomic_DNA"/>
</dbReference>
<reference evidence="1" key="1">
    <citation type="journal article" date="2021" name="Proc. Natl. Acad. Sci. U.S.A.">
        <title>A Catalog of Tens of Thousands of Viruses from Human Metagenomes Reveals Hidden Associations with Chronic Diseases.</title>
        <authorList>
            <person name="Tisza M.J."/>
            <person name="Buck C.B."/>
        </authorList>
    </citation>
    <scope>NUCLEOTIDE SEQUENCE</scope>
    <source>
        <strain evidence="1">Ct7yc1</strain>
    </source>
</reference>
<protein>
    <submittedName>
        <fullName evidence="1">Uncharacterized protein</fullName>
    </submittedName>
</protein>
<organism evidence="1">
    <name type="scientific">Siphoviridae sp. ct7yc1</name>
    <dbReference type="NCBI Taxonomy" id="2827788"/>
    <lineage>
        <taxon>Viruses</taxon>
        <taxon>Duplodnaviria</taxon>
        <taxon>Heunggongvirae</taxon>
        <taxon>Uroviricota</taxon>
        <taxon>Caudoviricetes</taxon>
    </lineage>
</organism>
<proteinExistence type="predicted"/>
<sequence length="33" mass="3627">MLFIIQNLQLCVKQQKNSAGATRDNKSVSYGGN</sequence>
<name>A0A8S5TJB7_9CAUD</name>
<evidence type="ECO:0000313" key="1">
    <source>
        <dbReference type="EMBL" id="DAF63216.1"/>
    </source>
</evidence>